<accession>A0A545WD85</accession>
<protein>
    <submittedName>
        <fullName evidence="2">Uncharacterized protein</fullName>
    </submittedName>
</protein>
<feature type="compositionally biased region" description="Basic and acidic residues" evidence="1">
    <location>
        <begin position="340"/>
        <end position="360"/>
    </location>
</feature>
<dbReference type="EMBL" id="SPUK01000001">
    <property type="protein sequence ID" value="TQW00759.1"/>
    <property type="molecule type" value="Genomic_DNA"/>
</dbReference>
<dbReference type="OrthoDB" id="5286775at2759"/>
<proteinExistence type="predicted"/>
<keyword evidence="3" id="KW-1185">Reference proteome</keyword>
<sequence length="464" mass="51391">MNSPSSDTQHKGAGVAAAAGTDVPTKTSANASTGDDDDYDNTDAPRSSSKTLQEKAAATAPIVGDMDLWKQLELEKSRYPGASTWAPDEERLFELLFFREGLPILPSHWELDLRAVPISEANFADAEKQPIVYAHSKDFLATRALVRLIELTAAIRTTSESGLHHRVPGMIKEGLDRFLAWAAEDGGYHHRRVVPNIITEVVDTLMLESDITDLLQGRMRALARLQREYLREDRDPNFWHGTSSASTTRTAANGNASSAAAAAADRDHLLLQRYLSPRRKRHANKYRHGKAPKWRRRSDNAMEDELAGTPHHPHTGGHFQDAAAPRRRRTFASPASELDELARPGDGDRMRSSPAGEHRLLSSPSTTGTCLDGGGPAVRYRRQPPVVYGFFILNSSVFILTADASLGDHAYVSFHVEADFMEHRQSVWNALTLAMVACLARDEMRLRADDFEPQPEEEDSDPDL</sequence>
<feature type="compositionally biased region" description="Low complexity" evidence="1">
    <location>
        <begin position="241"/>
        <end position="263"/>
    </location>
</feature>
<feature type="region of interest" description="Disordered" evidence="1">
    <location>
        <begin position="1"/>
        <end position="57"/>
    </location>
</feature>
<name>A0A545WD85_9HYPO</name>
<feature type="compositionally biased region" description="Polar residues" evidence="1">
    <location>
        <begin position="24"/>
        <end position="33"/>
    </location>
</feature>
<evidence type="ECO:0000313" key="2">
    <source>
        <dbReference type="EMBL" id="TQW00759.1"/>
    </source>
</evidence>
<reference evidence="2 3" key="1">
    <citation type="journal article" date="2019" name="Appl. Microbiol. Biotechnol.">
        <title>Genome sequence of Isaria javanica and comparative genome analysis insights into family S53 peptidase evolution in fungal entomopathogens.</title>
        <authorList>
            <person name="Lin R."/>
            <person name="Zhang X."/>
            <person name="Xin B."/>
            <person name="Zou M."/>
            <person name="Gao Y."/>
            <person name="Qin F."/>
            <person name="Hu Q."/>
            <person name="Xie B."/>
            <person name="Cheng X."/>
        </authorList>
    </citation>
    <scope>NUCLEOTIDE SEQUENCE [LARGE SCALE GENOMIC DNA]</scope>
    <source>
        <strain evidence="2 3">IJ1G</strain>
    </source>
</reference>
<comment type="caution">
    <text evidence="2">The sequence shown here is derived from an EMBL/GenBank/DDBJ whole genome shotgun (WGS) entry which is preliminary data.</text>
</comment>
<gene>
    <name evidence="2" type="ORF">IF1G_00690</name>
</gene>
<feature type="region of interest" description="Disordered" evidence="1">
    <location>
        <begin position="240"/>
        <end position="376"/>
    </location>
</feature>
<evidence type="ECO:0000256" key="1">
    <source>
        <dbReference type="SAM" id="MobiDB-lite"/>
    </source>
</evidence>
<dbReference type="STRING" id="43265.A0A545WD85"/>
<evidence type="ECO:0000313" key="3">
    <source>
        <dbReference type="Proteomes" id="UP000315783"/>
    </source>
</evidence>
<dbReference type="AlphaFoldDB" id="A0A545WD85"/>
<feature type="compositionally biased region" description="Basic residues" evidence="1">
    <location>
        <begin position="276"/>
        <end position="296"/>
    </location>
</feature>
<dbReference type="Proteomes" id="UP000315783">
    <property type="component" value="Unassembled WGS sequence"/>
</dbReference>
<organism evidence="2 3">
    <name type="scientific">Cordyceps javanica</name>
    <dbReference type="NCBI Taxonomy" id="43265"/>
    <lineage>
        <taxon>Eukaryota</taxon>
        <taxon>Fungi</taxon>
        <taxon>Dikarya</taxon>
        <taxon>Ascomycota</taxon>
        <taxon>Pezizomycotina</taxon>
        <taxon>Sordariomycetes</taxon>
        <taxon>Hypocreomycetidae</taxon>
        <taxon>Hypocreales</taxon>
        <taxon>Cordycipitaceae</taxon>
        <taxon>Cordyceps</taxon>
    </lineage>
</organism>